<dbReference type="EMBL" id="DS658601">
    <property type="protein sequence ID" value="EEC02971.1"/>
    <property type="molecule type" value="Genomic_DNA"/>
</dbReference>
<dbReference type="EnsemblMetazoa" id="ISCW003191-RA">
    <property type="protein sequence ID" value="ISCW003191-PA"/>
    <property type="gene ID" value="ISCW003191"/>
</dbReference>
<gene>
    <name evidence="1" type="ORF">IscW_ISCW003191</name>
</gene>
<dbReference type="InParanoid" id="B7P8P9"/>
<dbReference type="Proteomes" id="UP000001555">
    <property type="component" value="Unassembled WGS sequence"/>
</dbReference>
<keyword evidence="3" id="KW-1185">Reference proteome</keyword>
<dbReference type="VEuPathDB" id="VectorBase:ISCI003191"/>
<evidence type="ECO:0000313" key="3">
    <source>
        <dbReference type="Proteomes" id="UP000001555"/>
    </source>
</evidence>
<sequence>MVSEYTWLLNVTRDKFGSGYEIGLVQCALCQEGSVQRILCCKYVKRKIIQYQISFLFPLVLAPPGAAQQYLEQECGGMEGHATCYLSELPYSAVGSWIWYSICSSLKHFPNWSGSPVEGTEMSC</sequence>
<protein>
    <submittedName>
        <fullName evidence="1 2">Uncharacterized protein</fullName>
    </submittedName>
</protein>
<dbReference type="VEuPathDB" id="VectorBase:ISCW003191"/>
<name>B7P8P9_IXOSC</name>
<dbReference type="AlphaFoldDB" id="B7P8P9"/>
<evidence type="ECO:0000313" key="1">
    <source>
        <dbReference type="EMBL" id="EEC02971.1"/>
    </source>
</evidence>
<evidence type="ECO:0000313" key="2">
    <source>
        <dbReference type="EnsemblMetazoa" id="ISCW003191-PA"/>
    </source>
</evidence>
<organism>
    <name type="scientific">Ixodes scapularis</name>
    <name type="common">Black-legged tick</name>
    <name type="synonym">Deer tick</name>
    <dbReference type="NCBI Taxonomy" id="6945"/>
    <lineage>
        <taxon>Eukaryota</taxon>
        <taxon>Metazoa</taxon>
        <taxon>Ecdysozoa</taxon>
        <taxon>Arthropoda</taxon>
        <taxon>Chelicerata</taxon>
        <taxon>Arachnida</taxon>
        <taxon>Acari</taxon>
        <taxon>Parasitiformes</taxon>
        <taxon>Ixodida</taxon>
        <taxon>Ixodoidea</taxon>
        <taxon>Ixodidae</taxon>
        <taxon>Ixodinae</taxon>
        <taxon>Ixodes</taxon>
    </lineage>
</organism>
<dbReference type="EMBL" id="ABJB010020448">
    <property type="status" value="NOT_ANNOTATED_CDS"/>
    <property type="molecule type" value="Genomic_DNA"/>
</dbReference>
<reference evidence="1 3" key="1">
    <citation type="submission" date="2008-03" db="EMBL/GenBank/DDBJ databases">
        <title>Annotation of Ixodes scapularis.</title>
        <authorList>
            <consortium name="Ixodes scapularis Genome Project Consortium"/>
            <person name="Caler E."/>
            <person name="Hannick L.I."/>
            <person name="Bidwell S."/>
            <person name="Joardar V."/>
            <person name="Thiagarajan M."/>
            <person name="Amedeo P."/>
            <person name="Galinsky K.J."/>
            <person name="Schobel S."/>
            <person name="Inman J."/>
            <person name="Hostetler J."/>
            <person name="Miller J."/>
            <person name="Hammond M."/>
            <person name="Megy K."/>
            <person name="Lawson D."/>
            <person name="Kodira C."/>
            <person name="Sutton G."/>
            <person name="Meyer J."/>
            <person name="Hill C.A."/>
            <person name="Birren B."/>
            <person name="Nene V."/>
            <person name="Collins F."/>
            <person name="Alarcon-Chaidez F."/>
            <person name="Wikel S."/>
            <person name="Strausberg R."/>
        </authorList>
    </citation>
    <scope>NUCLEOTIDE SEQUENCE [LARGE SCALE GENOMIC DNA]</scope>
    <source>
        <strain evidence="3">Wikel</strain>
        <strain evidence="1">Wikel colony</strain>
    </source>
</reference>
<dbReference type="PaxDb" id="6945-B7P8P9"/>
<reference evidence="2" key="2">
    <citation type="submission" date="2020-05" db="UniProtKB">
        <authorList>
            <consortium name="EnsemblMetazoa"/>
        </authorList>
    </citation>
    <scope>IDENTIFICATION</scope>
    <source>
        <strain evidence="2">wikel</strain>
    </source>
</reference>
<proteinExistence type="predicted"/>
<dbReference type="HOGENOM" id="CLU_2006400_0_0_1"/>
<accession>B7P8P9</accession>